<dbReference type="InterPro" id="IPR027417">
    <property type="entry name" value="P-loop_NTPase"/>
</dbReference>
<evidence type="ECO:0000256" key="1">
    <source>
        <dbReference type="ARBA" id="ARBA00022741"/>
    </source>
</evidence>
<sequence>MVVIAGPGRQNRDDGRRVVWLVANGYAAPDQVLGLTFTRKAAGQLLRRVRSRLAACRPGCDRRDRARRRADGQHLPRLRRRGAARAWSVAAGRTRHPVAG</sequence>
<gene>
    <name evidence="6" type="ORF">I553_0136</name>
</gene>
<dbReference type="SUPFAM" id="SSF52540">
    <property type="entry name" value="P-loop containing nucleoside triphosphate hydrolases"/>
    <property type="match status" value="1"/>
</dbReference>
<keyword evidence="2" id="KW-0378">Hydrolase</keyword>
<dbReference type="GO" id="GO:0005524">
    <property type="term" value="F:ATP binding"/>
    <property type="evidence" value="ECO:0007669"/>
    <property type="project" value="UniProtKB-KW"/>
</dbReference>
<dbReference type="Gene3D" id="3.40.50.300">
    <property type="entry name" value="P-loop containing nucleotide triphosphate hydrolases"/>
    <property type="match status" value="1"/>
</dbReference>
<name>X7YJM2_MYCXE</name>
<proteinExistence type="predicted"/>
<dbReference type="InterPro" id="IPR014016">
    <property type="entry name" value="UvrD-like_ATP-bd"/>
</dbReference>
<dbReference type="PATRIC" id="fig|1299334.3.peg.9733"/>
<evidence type="ECO:0000256" key="3">
    <source>
        <dbReference type="ARBA" id="ARBA00022806"/>
    </source>
</evidence>
<feature type="domain" description="UvrD-like helicase ATP-binding" evidence="5">
    <location>
        <begin position="16"/>
        <end position="54"/>
    </location>
</feature>
<keyword evidence="4" id="KW-0067">ATP-binding</keyword>
<accession>X7YJM2</accession>
<evidence type="ECO:0000259" key="5">
    <source>
        <dbReference type="Pfam" id="PF00580"/>
    </source>
</evidence>
<reference evidence="6" key="1">
    <citation type="submission" date="2014-01" db="EMBL/GenBank/DDBJ databases">
        <authorList>
            <person name="Brown-Elliot B."/>
            <person name="Wallace R."/>
            <person name="Lenaerts A."/>
            <person name="Ordway D."/>
            <person name="DeGroote M.A."/>
            <person name="Parker T."/>
            <person name="Sizemore C."/>
            <person name="Tallon L.J."/>
            <person name="Sadzewicz L.K."/>
            <person name="Sengamalay N."/>
            <person name="Fraser C.M."/>
            <person name="Hine E."/>
            <person name="Shefchek K.A."/>
            <person name="Das S.P."/>
            <person name="Tettelin H."/>
        </authorList>
    </citation>
    <scope>NUCLEOTIDE SEQUENCE [LARGE SCALE GENOMIC DNA]</scope>
    <source>
        <strain evidence="6">4042</strain>
    </source>
</reference>
<evidence type="ECO:0000313" key="6">
    <source>
        <dbReference type="EMBL" id="EUA07367.1"/>
    </source>
</evidence>
<dbReference type="GO" id="GO:0016787">
    <property type="term" value="F:hydrolase activity"/>
    <property type="evidence" value="ECO:0007669"/>
    <property type="project" value="UniProtKB-KW"/>
</dbReference>
<protein>
    <submittedName>
        <fullName evidence="6">UvrD/REP helicase N-terminal domain protein</fullName>
    </submittedName>
</protein>
<evidence type="ECO:0000256" key="4">
    <source>
        <dbReference type="ARBA" id="ARBA00022840"/>
    </source>
</evidence>
<dbReference type="EMBL" id="JAOB01000093">
    <property type="protein sequence ID" value="EUA07367.1"/>
    <property type="molecule type" value="Genomic_DNA"/>
</dbReference>
<keyword evidence="1" id="KW-0547">Nucleotide-binding</keyword>
<comment type="caution">
    <text evidence="6">The sequence shown here is derived from an EMBL/GenBank/DDBJ whole genome shotgun (WGS) entry which is preliminary data.</text>
</comment>
<dbReference type="AlphaFoldDB" id="X7YJM2"/>
<dbReference type="Pfam" id="PF00580">
    <property type="entry name" value="UvrD-helicase"/>
    <property type="match status" value="1"/>
</dbReference>
<dbReference type="GO" id="GO:0004386">
    <property type="term" value="F:helicase activity"/>
    <property type="evidence" value="ECO:0007669"/>
    <property type="project" value="UniProtKB-KW"/>
</dbReference>
<organism evidence="6">
    <name type="scientific">Mycobacterium xenopi 4042</name>
    <dbReference type="NCBI Taxonomy" id="1299334"/>
    <lineage>
        <taxon>Bacteria</taxon>
        <taxon>Bacillati</taxon>
        <taxon>Actinomycetota</taxon>
        <taxon>Actinomycetes</taxon>
        <taxon>Mycobacteriales</taxon>
        <taxon>Mycobacteriaceae</taxon>
        <taxon>Mycobacterium</taxon>
    </lineage>
</organism>
<evidence type="ECO:0000256" key="2">
    <source>
        <dbReference type="ARBA" id="ARBA00022801"/>
    </source>
</evidence>
<keyword evidence="3 6" id="KW-0347">Helicase</keyword>